<dbReference type="RefSeq" id="WP_339959681.1">
    <property type="nucleotide sequence ID" value="NZ_JAWMWH010000001.1"/>
</dbReference>
<sequence length="459" mass="49282">MKKYIYALTVCAAVISVNGSLINVEASKARTHVTKSKKKVSKKKVSKKKVKYGYTISGKKINIKKAKAHGYIYLKGYGWATKHQVHKIKRQQKQAAQDDSNQNDSSQSSNDTYNNADANTTSNTDTTSNANANASSNSNQQHVVVDGFDQTDGKIVDLDAYRSAYRAAALKQINALRASLGVAPLQDNADLDKVADVRVQQNIDLGNMSISHYDSNGNFLGDSVAKQLGVSAPDGENLAASGGDLETPQSAAHDLTQMYIDEGPDKGDGKEHGHYQSLVNPSYGSIGIGFGYTNSSDYGAVTYDAEDFADQSQNNSSSSSNSPVTITTNTTNNSSDNSTSTVNSSDNSTSTAQSGSADQSTIQASDVHTVQDMGKFNTQHEKQYDALGQVPTDTPFMTYQANAGGGWVGTPTQLGYKITNDYFYSTHHIETASDGVKIYVKNGYHMVYDANGQGHEVAN</sequence>
<dbReference type="Gene3D" id="3.40.33.10">
    <property type="entry name" value="CAP"/>
    <property type="match status" value="1"/>
</dbReference>
<feature type="compositionally biased region" description="Low complexity" evidence="1">
    <location>
        <begin position="97"/>
        <end position="139"/>
    </location>
</feature>
<feature type="compositionally biased region" description="Low complexity" evidence="1">
    <location>
        <begin position="314"/>
        <end position="351"/>
    </location>
</feature>
<evidence type="ECO:0000256" key="1">
    <source>
        <dbReference type="SAM" id="MobiDB-lite"/>
    </source>
</evidence>
<accession>A0ABU8SIV7</accession>
<dbReference type="InterPro" id="IPR014044">
    <property type="entry name" value="CAP_dom"/>
</dbReference>
<organism evidence="3 4">
    <name type="scientific">Nicoliella lavandulae</name>
    <dbReference type="NCBI Taxonomy" id="3082954"/>
    <lineage>
        <taxon>Bacteria</taxon>
        <taxon>Bacillati</taxon>
        <taxon>Bacillota</taxon>
        <taxon>Bacilli</taxon>
        <taxon>Lactobacillales</taxon>
        <taxon>Lactobacillaceae</taxon>
        <taxon>Nicoliella</taxon>
    </lineage>
</organism>
<evidence type="ECO:0000313" key="4">
    <source>
        <dbReference type="Proteomes" id="UP001370590"/>
    </source>
</evidence>
<dbReference type="PANTHER" id="PTHR31157">
    <property type="entry name" value="SCP DOMAIN-CONTAINING PROTEIN"/>
    <property type="match status" value="1"/>
</dbReference>
<name>A0ABU8SIV7_9LACO</name>
<protein>
    <submittedName>
        <fullName evidence="3">CAP domain-containing protein</fullName>
    </submittedName>
</protein>
<comment type="caution">
    <text evidence="3">The sequence shown here is derived from an EMBL/GenBank/DDBJ whole genome shotgun (WGS) entry which is preliminary data.</text>
</comment>
<dbReference type="EMBL" id="JAWMWH010000001">
    <property type="protein sequence ID" value="MEJ6399845.1"/>
    <property type="molecule type" value="Genomic_DNA"/>
</dbReference>
<feature type="region of interest" description="Disordered" evidence="1">
    <location>
        <begin position="85"/>
        <end position="142"/>
    </location>
</feature>
<evidence type="ECO:0000313" key="3">
    <source>
        <dbReference type="EMBL" id="MEJ6399845.1"/>
    </source>
</evidence>
<dbReference type="InterPro" id="IPR035940">
    <property type="entry name" value="CAP_sf"/>
</dbReference>
<feature type="compositionally biased region" description="Polar residues" evidence="1">
    <location>
        <begin position="352"/>
        <end position="362"/>
    </location>
</feature>
<dbReference type="CDD" id="cd05379">
    <property type="entry name" value="CAP_bacterial"/>
    <property type="match status" value="1"/>
</dbReference>
<reference evidence="3 4" key="1">
    <citation type="submission" date="2023-10" db="EMBL/GenBank/DDBJ databases">
        <title>Nicoliella lavandulae sp. nov. isolated from Lavandula angustifolia flowers.</title>
        <authorList>
            <person name="Alcantara C."/>
            <person name="Zuniga M."/>
            <person name="Landete J.M."/>
            <person name="Monedero V."/>
        </authorList>
    </citation>
    <scope>NUCLEOTIDE SEQUENCE [LARGE SCALE GENOMIC DNA]</scope>
    <source>
        <strain evidence="3 4">Es01</strain>
    </source>
</reference>
<dbReference type="SUPFAM" id="SSF55797">
    <property type="entry name" value="PR-1-like"/>
    <property type="match status" value="1"/>
</dbReference>
<dbReference type="PANTHER" id="PTHR31157:SF1">
    <property type="entry name" value="SCP DOMAIN-CONTAINING PROTEIN"/>
    <property type="match status" value="1"/>
</dbReference>
<evidence type="ECO:0000259" key="2">
    <source>
        <dbReference type="Pfam" id="PF00188"/>
    </source>
</evidence>
<gene>
    <name evidence="3" type="ORF">R4146_01405</name>
</gene>
<dbReference type="Proteomes" id="UP001370590">
    <property type="component" value="Unassembled WGS sequence"/>
</dbReference>
<feature type="region of interest" description="Disordered" evidence="1">
    <location>
        <begin position="310"/>
        <end position="362"/>
    </location>
</feature>
<proteinExistence type="predicted"/>
<feature type="domain" description="SCP" evidence="2">
    <location>
        <begin position="171"/>
        <end position="298"/>
    </location>
</feature>
<dbReference type="Pfam" id="PF00188">
    <property type="entry name" value="CAP"/>
    <property type="match status" value="1"/>
</dbReference>
<keyword evidence="4" id="KW-1185">Reference proteome</keyword>